<protein>
    <recommendedName>
        <fullName evidence="9">Polysaccharide biosynthesis protein</fullName>
    </recommendedName>
</protein>
<evidence type="ECO:0008006" key="9">
    <source>
        <dbReference type="Google" id="ProtNLM"/>
    </source>
</evidence>
<proteinExistence type="predicted"/>
<feature type="transmembrane region" description="Helical" evidence="6">
    <location>
        <begin position="170"/>
        <end position="191"/>
    </location>
</feature>
<dbReference type="InterPro" id="IPR050833">
    <property type="entry name" value="Poly_Biosynth_Transport"/>
</dbReference>
<accession>A0ABN6MPV4</accession>
<organism evidence="7 8">
    <name type="scientific">Anaeromyxobacter oryzae</name>
    <dbReference type="NCBI Taxonomy" id="2918170"/>
    <lineage>
        <taxon>Bacteria</taxon>
        <taxon>Pseudomonadati</taxon>
        <taxon>Myxococcota</taxon>
        <taxon>Myxococcia</taxon>
        <taxon>Myxococcales</taxon>
        <taxon>Cystobacterineae</taxon>
        <taxon>Anaeromyxobacteraceae</taxon>
        <taxon>Anaeromyxobacter</taxon>
    </lineage>
</organism>
<evidence type="ECO:0000256" key="4">
    <source>
        <dbReference type="ARBA" id="ARBA00022989"/>
    </source>
</evidence>
<evidence type="ECO:0000313" key="8">
    <source>
        <dbReference type="Proteomes" id="UP001162891"/>
    </source>
</evidence>
<keyword evidence="2" id="KW-1003">Cell membrane</keyword>
<evidence type="ECO:0000313" key="7">
    <source>
        <dbReference type="EMBL" id="BDG02305.1"/>
    </source>
</evidence>
<feature type="transmembrane region" description="Helical" evidence="6">
    <location>
        <begin position="108"/>
        <end position="130"/>
    </location>
</feature>
<feature type="transmembrane region" description="Helical" evidence="6">
    <location>
        <begin position="321"/>
        <end position="344"/>
    </location>
</feature>
<keyword evidence="8" id="KW-1185">Reference proteome</keyword>
<dbReference type="EMBL" id="AP025591">
    <property type="protein sequence ID" value="BDG02305.1"/>
    <property type="molecule type" value="Genomic_DNA"/>
</dbReference>
<keyword evidence="4 6" id="KW-1133">Transmembrane helix</keyword>
<feature type="transmembrane region" description="Helical" evidence="6">
    <location>
        <begin position="42"/>
        <end position="61"/>
    </location>
</feature>
<dbReference type="PANTHER" id="PTHR30250:SF11">
    <property type="entry name" value="O-ANTIGEN TRANSPORTER-RELATED"/>
    <property type="match status" value="1"/>
</dbReference>
<feature type="transmembrane region" description="Helical" evidence="6">
    <location>
        <begin position="203"/>
        <end position="222"/>
    </location>
</feature>
<feature type="transmembrane region" description="Helical" evidence="6">
    <location>
        <begin position="73"/>
        <end position="96"/>
    </location>
</feature>
<evidence type="ECO:0000256" key="3">
    <source>
        <dbReference type="ARBA" id="ARBA00022692"/>
    </source>
</evidence>
<evidence type="ECO:0000256" key="5">
    <source>
        <dbReference type="ARBA" id="ARBA00023136"/>
    </source>
</evidence>
<evidence type="ECO:0000256" key="2">
    <source>
        <dbReference type="ARBA" id="ARBA00022475"/>
    </source>
</evidence>
<dbReference type="InterPro" id="IPR002797">
    <property type="entry name" value="Polysacc_synth"/>
</dbReference>
<keyword evidence="5 6" id="KW-0472">Membrane</keyword>
<feature type="transmembrane region" description="Helical" evidence="6">
    <location>
        <begin position="407"/>
        <end position="432"/>
    </location>
</feature>
<feature type="transmembrane region" description="Helical" evidence="6">
    <location>
        <begin position="280"/>
        <end position="300"/>
    </location>
</feature>
<dbReference type="PANTHER" id="PTHR30250">
    <property type="entry name" value="PST FAMILY PREDICTED COLANIC ACID TRANSPORTER"/>
    <property type="match status" value="1"/>
</dbReference>
<keyword evidence="3 6" id="KW-0812">Transmembrane</keyword>
<dbReference type="Pfam" id="PF01943">
    <property type="entry name" value="Polysacc_synt"/>
    <property type="match status" value="1"/>
</dbReference>
<evidence type="ECO:0000256" key="6">
    <source>
        <dbReference type="SAM" id="Phobius"/>
    </source>
</evidence>
<reference evidence="8" key="1">
    <citation type="journal article" date="2022" name="Int. J. Syst. Evol. Microbiol.">
        <title>Anaeromyxobacter oryzae sp. nov., Anaeromyxobacter diazotrophicus sp. nov. and Anaeromyxobacter paludicola sp. nov., isolated from paddy soils.</title>
        <authorList>
            <person name="Itoh H."/>
            <person name="Xu Z."/>
            <person name="Mise K."/>
            <person name="Masuda Y."/>
            <person name="Ushijima N."/>
            <person name="Hayakawa C."/>
            <person name="Shiratori Y."/>
            <person name="Senoo K."/>
        </authorList>
    </citation>
    <scope>NUCLEOTIDE SEQUENCE [LARGE SCALE GENOMIC DNA]</scope>
    <source>
        <strain evidence="8">Red232</strain>
    </source>
</reference>
<name>A0ABN6MPV4_9BACT</name>
<sequence>MSLPRSTASTAGVPPHVRTAARPWSERLLHLVPDGVARDTSLLFAGFSTRVLAQAFGFVLLARALGPADLGRFSAVLAVTVLLSPFVELGAYNLAVRDVTAGVEERRVIGNTLALTACALPPALFVLLAVGRVALPGTPWTAVAAVGVGNLLGARLTSLFRGIFVGRGEVLGAALIEAVTGVVYLAGALVLGATSKAFSTWTWIYCAQYVAVGVGGVAVLLGRFGVARWSGGAVRARVAEGVHFGIGAVAQSANAELDKALLARLAALESAGVYAASTRALAVAIAPAMAFFGAIYRRFFRAGAAGLPASRRFAFQVAPAALAYGLLAWATIALAAPVLAHLFGKGFAETASTLRWIAPLVAIEVLTYPFLDALTGAGLQPLRTAAQVCALGVGVVLNVLLDPRLGWRGAAIASLVSQGALLTFAVVAAPWAARVTRIGGARGKEVTAP</sequence>
<dbReference type="Proteomes" id="UP001162891">
    <property type="component" value="Chromosome"/>
</dbReference>
<gene>
    <name evidence="7" type="ORF">AMOR_13010</name>
</gene>
<comment type="subcellular location">
    <subcellularLocation>
        <location evidence="1">Cell membrane</location>
        <topology evidence="1">Multi-pass membrane protein</topology>
    </subcellularLocation>
</comment>
<evidence type="ECO:0000256" key="1">
    <source>
        <dbReference type="ARBA" id="ARBA00004651"/>
    </source>
</evidence>